<keyword evidence="3" id="KW-1185">Reference proteome</keyword>
<proteinExistence type="predicted"/>
<dbReference type="Pfam" id="PF10988">
    <property type="entry name" value="DUF2807"/>
    <property type="match status" value="1"/>
</dbReference>
<accession>A0ABY4CZQ2</accession>
<organism evidence="2 3">
    <name type="scientific">Hymenobacter tibetensis</name>
    <dbReference type="NCBI Taxonomy" id="497967"/>
    <lineage>
        <taxon>Bacteria</taxon>
        <taxon>Pseudomonadati</taxon>
        <taxon>Bacteroidota</taxon>
        <taxon>Cytophagia</taxon>
        <taxon>Cytophagales</taxon>
        <taxon>Hymenobacteraceae</taxon>
        <taxon>Hymenobacter</taxon>
    </lineage>
</organism>
<evidence type="ECO:0000313" key="3">
    <source>
        <dbReference type="Proteomes" id="UP000831113"/>
    </source>
</evidence>
<dbReference type="PANTHER" id="PTHR39200">
    <property type="entry name" value="HYPOTHETICAL EXPORTED PROTEIN"/>
    <property type="match status" value="1"/>
</dbReference>
<name>A0ABY4CZQ2_9BACT</name>
<dbReference type="InterPro" id="IPR021255">
    <property type="entry name" value="DUF2807"/>
</dbReference>
<evidence type="ECO:0000259" key="1">
    <source>
        <dbReference type="Pfam" id="PF10988"/>
    </source>
</evidence>
<dbReference type="RefSeq" id="WP_243799654.1">
    <property type="nucleotide sequence ID" value="NZ_CP094669.1"/>
</dbReference>
<sequence>MKTYWLLLLFAFLSACDNDITGPRVRGTGPTESEVRTVSSFNRIDLKINAEVVVTQGSPQQVRVEAQRNVLDVLETELNGDELQIEFGKVNIRDHDPIKIYITTPSLTEVQLSGSGKIRSGAPLNTTTCVVDVSGSGEVELNFAQATSLRTNLSGSGEMRLSGISQSHNSSTSGSGRISAYNLATQDTYASITGSGRSYVQASRTLNAEISGSGTVYYRGNPKVSTCITGSGRVLAGD</sequence>
<feature type="domain" description="Putative auto-transporter adhesin head GIN" evidence="1">
    <location>
        <begin position="41"/>
        <end position="222"/>
    </location>
</feature>
<dbReference type="PROSITE" id="PS51257">
    <property type="entry name" value="PROKAR_LIPOPROTEIN"/>
    <property type="match status" value="1"/>
</dbReference>
<dbReference type="Gene3D" id="2.160.20.120">
    <property type="match status" value="1"/>
</dbReference>
<dbReference type="Proteomes" id="UP000831113">
    <property type="component" value="Chromosome"/>
</dbReference>
<dbReference type="EMBL" id="CP094669">
    <property type="protein sequence ID" value="UOG75497.1"/>
    <property type="molecule type" value="Genomic_DNA"/>
</dbReference>
<protein>
    <submittedName>
        <fullName evidence="2">DUF2807 domain-containing protein</fullName>
    </submittedName>
</protein>
<evidence type="ECO:0000313" key="2">
    <source>
        <dbReference type="EMBL" id="UOG75497.1"/>
    </source>
</evidence>
<reference evidence="2 3" key="1">
    <citation type="submission" date="2022-03" db="EMBL/GenBank/DDBJ databases">
        <title>Hymenobactersp. isolated from the air.</title>
        <authorList>
            <person name="Won M."/>
            <person name="Kwon S.-W."/>
        </authorList>
    </citation>
    <scope>NUCLEOTIDE SEQUENCE [LARGE SCALE GENOMIC DNA]</scope>
    <source>
        <strain evidence="2 3">KACC 21982</strain>
    </source>
</reference>
<gene>
    <name evidence="2" type="ORF">MTX78_02615</name>
</gene>
<dbReference type="PANTHER" id="PTHR39200:SF1">
    <property type="entry name" value="AUTO-TRANSPORTER ADHESIN HEAD GIN DOMAIN-CONTAINING PROTEIN-RELATED"/>
    <property type="match status" value="1"/>
</dbReference>